<accession>A0A5A9G1K2</accession>
<dbReference type="EMBL" id="VTTN01000029">
    <property type="protein sequence ID" value="KAA0587564.1"/>
    <property type="molecule type" value="Genomic_DNA"/>
</dbReference>
<keyword evidence="1" id="KW-1133">Transmembrane helix</keyword>
<protein>
    <submittedName>
        <fullName evidence="2">DUF983 domain-containing protein</fullName>
    </submittedName>
</protein>
<gene>
    <name evidence="2" type="ORF">FZ942_34085</name>
</gene>
<dbReference type="RefSeq" id="WP_149235472.1">
    <property type="nucleotide sequence ID" value="NZ_JALJXJ010000001.1"/>
</dbReference>
<dbReference type="Pfam" id="PF06170">
    <property type="entry name" value="DUF983"/>
    <property type="match status" value="1"/>
</dbReference>
<comment type="caution">
    <text evidence="2">The sequence shown here is derived from an EMBL/GenBank/DDBJ whole genome shotgun (WGS) entry which is preliminary data.</text>
</comment>
<feature type="transmembrane region" description="Helical" evidence="1">
    <location>
        <begin position="67"/>
        <end position="87"/>
    </location>
</feature>
<dbReference type="OrthoDB" id="9799456at2"/>
<name>A0A5A9G1K2_AZOLI</name>
<proteinExistence type="predicted"/>
<evidence type="ECO:0000313" key="2">
    <source>
        <dbReference type="EMBL" id="KAA0587564.1"/>
    </source>
</evidence>
<dbReference type="Proteomes" id="UP000324927">
    <property type="component" value="Unassembled WGS sequence"/>
</dbReference>
<dbReference type="AlphaFoldDB" id="A0A5A9G1K2"/>
<reference evidence="2 3" key="1">
    <citation type="submission" date="2019-08" db="EMBL/GenBank/DDBJ databases">
        <authorList>
            <person name="Grouzdev D."/>
            <person name="Tikhonova E."/>
            <person name="Kravchenko I."/>
        </authorList>
    </citation>
    <scope>NUCLEOTIDE SEQUENCE [LARGE SCALE GENOMIC DNA]</scope>
    <source>
        <strain evidence="2 3">59b</strain>
    </source>
</reference>
<keyword evidence="3" id="KW-1185">Reference proteome</keyword>
<feature type="transmembrane region" description="Helical" evidence="1">
    <location>
        <begin position="93"/>
        <end position="112"/>
    </location>
</feature>
<keyword evidence="1" id="KW-0472">Membrane</keyword>
<organism evidence="2 3">
    <name type="scientific">Azospirillum lipoferum</name>
    <dbReference type="NCBI Taxonomy" id="193"/>
    <lineage>
        <taxon>Bacteria</taxon>
        <taxon>Pseudomonadati</taxon>
        <taxon>Pseudomonadota</taxon>
        <taxon>Alphaproteobacteria</taxon>
        <taxon>Rhodospirillales</taxon>
        <taxon>Azospirillaceae</taxon>
        <taxon>Azospirillum</taxon>
    </lineage>
</organism>
<sequence length="135" mass="14750">MSAGTVRTGGDGVIDLYPRVSPLSAGLRSVCPRCGKGRLFDGYLTVAERCNVCDLDFSQVDSGDGPAVFLIFILGFLVVPVALWVSMTVDWPLWLHAIVWSIVVLGLTLGMLRPAKAYVVALQYRYRRSEVEKGS</sequence>
<evidence type="ECO:0000256" key="1">
    <source>
        <dbReference type="SAM" id="Phobius"/>
    </source>
</evidence>
<keyword evidence="1" id="KW-0812">Transmembrane</keyword>
<evidence type="ECO:0000313" key="3">
    <source>
        <dbReference type="Proteomes" id="UP000324927"/>
    </source>
</evidence>
<dbReference type="InterPro" id="IPR009325">
    <property type="entry name" value="DUF983"/>
</dbReference>